<dbReference type="EMBL" id="MU858438">
    <property type="protein sequence ID" value="KAK4206330.1"/>
    <property type="molecule type" value="Genomic_DNA"/>
</dbReference>
<reference evidence="1" key="1">
    <citation type="journal article" date="2023" name="Mol. Phylogenet. Evol.">
        <title>Genome-scale phylogeny and comparative genomics of the fungal order Sordariales.</title>
        <authorList>
            <person name="Hensen N."/>
            <person name="Bonometti L."/>
            <person name="Westerberg I."/>
            <person name="Brannstrom I.O."/>
            <person name="Guillou S."/>
            <person name="Cros-Aarteil S."/>
            <person name="Calhoun S."/>
            <person name="Haridas S."/>
            <person name="Kuo A."/>
            <person name="Mondo S."/>
            <person name="Pangilinan J."/>
            <person name="Riley R."/>
            <person name="LaButti K."/>
            <person name="Andreopoulos B."/>
            <person name="Lipzen A."/>
            <person name="Chen C."/>
            <person name="Yan M."/>
            <person name="Daum C."/>
            <person name="Ng V."/>
            <person name="Clum A."/>
            <person name="Steindorff A."/>
            <person name="Ohm R.A."/>
            <person name="Martin F."/>
            <person name="Silar P."/>
            <person name="Natvig D.O."/>
            <person name="Lalanne C."/>
            <person name="Gautier V."/>
            <person name="Ament-Velasquez S.L."/>
            <person name="Kruys A."/>
            <person name="Hutchinson M.I."/>
            <person name="Powell A.J."/>
            <person name="Barry K."/>
            <person name="Miller A.N."/>
            <person name="Grigoriev I.V."/>
            <person name="Debuchy R."/>
            <person name="Gladieux P."/>
            <person name="Hiltunen Thoren M."/>
            <person name="Johannesson H."/>
        </authorList>
    </citation>
    <scope>NUCLEOTIDE SEQUENCE</scope>
    <source>
        <strain evidence="1">PSN293</strain>
    </source>
</reference>
<sequence length="218" mass="24004">MTRSFLPYSTAQAKETVDCYPSHIQPLLKAFEKLQVSSFNFLQATTASRNKKTKLRGDKANSPPYDTLLKSQKQALSSCAALLGCSECSLQSELVMLVVSQSTGDIRTTNSAESRHYTGYENGEGFIQQHQDAQGDHMKIWDGAKAIMMDEHDEEDTAQIIRTLTASRIAKLRGILGMVVKAARGAEQRPVEQGLAAADWASYVGLATLLQGKLRRYS</sequence>
<reference evidence="1" key="2">
    <citation type="submission" date="2023-05" db="EMBL/GenBank/DDBJ databases">
        <authorList>
            <consortium name="Lawrence Berkeley National Laboratory"/>
            <person name="Steindorff A."/>
            <person name="Hensen N."/>
            <person name="Bonometti L."/>
            <person name="Westerberg I."/>
            <person name="Brannstrom I.O."/>
            <person name="Guillou S."/>
            <person name="Cros-Aarteil S."/>
            <person name="Calhoun S."/>
            <person name="Haridas S."/>
            <person name="Kuo A."/>
            <person name="Mondo S."/>
            <person name="Pangilinan J."/>
            <person name="Riley R."/>
            <person name="Labutti K."/>
            <person name="Andreopoulos B."/>
            <person name="Lipzen A."/>
            <person name="Chen C."/>
            <person name="Yanf M."/>
            <person name="Daum C."/>
            <person name="Ng V."/>
            <person name="Clum A."/>
            <person name="Ohm R."/>
            <person name="Martin F."/>
            <person name="Silar P."/>
            <person name="Natvig D."/>
            <person name="Lalanne C."/>
            <person name="Gautier V."/>
            <person name="Ament-Velasquez S.L."/>
            <person name="Kruys A."/>
            <person name="Hutchinson M.I."/>
            <person name="Powell A.J."/>
            <person name="Barry K."/>
            <person name="Miller A.N."/>
            <person name="Grigoriev I.V."/>
            <person name="Debuchy R."/>
            <person name="Gladieux P."/>
            <person name="Thoren M.H."/>
            <person name="Johannesson H."/>
        </authorList>
    </citation>
    <scope>NUCLEOTIDE SEQUENCE</scope>
    <source>
        <strain evidence="1">PSN293</strain>
    </source>
</reference>
<proteinExistence type="predicted"/>
<evidence type="ECO:0000313" key="2">
    <source>
        <dbReference type="Proteomes" id="UP001301769"/>
    </source>
</evidence>
<organism evidence="1 2">
    <name type="scientific">Rhypophila decipiens</name>
    <dbReference type="NCBI Taxonomy" id="261697"/>
    <lineage>
        <taxon>Eukaryota</taxon>
        <taxon>Fungi</taxon>
        <taxon>Dikarya</taxon>
        <taxon>Ascomycota</taxon>
        <taxon>Pezizomycotina</taxon>
        <taxon>Sordariomycetes</taxon>
        <taxon>Sordariomycetidae</taxon>
        <taxon>Sordariales</taxon>
        <taxon>Naviculisporaceae</taxon>
        <taxon>Rhypophila</taxon>
    </lineage>
</organism>
<evidence type="ECO:0000313" key="1">
    <source>
        <dbReference type="EMBL" id="KAK4206330.1"/>
    </source>
</evidence>
<accession>A0AAN6XVH9</accession>
<dbReference type="Proteomes" id="UP001301769">
    <property type="component" value="Unassembled WGS sequence"/>
</dbReference>
<keyword evidence="2" id="KW-1185">Reference proteome</keyword>
<gene>
    <name evidence="1" type="ORF">QBC37DRAFT_459775</name>
</gene>
<name>A0AAN6XVH9_9PEZI</name>
<protein>
    <submittedName>
        <fullName evidence="1">Uncharacterized protein</fullName>
    </submittedName>
</protein>
<dbReference type="AlphaFoldDB" id="A0AAN6XVH9"/>
<comment type="caution">
    <text evidence="1">The sequence shown here is derived from an EMBL/GenBank/DDBJ whole genome shotgun (WGS) entry which is preliminary data.</text>
</comment>